<feature type="transmembrane region" description="Helical" evidence="5">
    <location>
        <begin position="58"/>
        <end position="80"/>
    </location>
</feature>
<dbReference type="InterPro" id="IPR036393">
    <property type="entry name" value="AceGlu_kinase-like_sf"/>
</dbReference>
<name>A0A0B2QD19_GLYSO</name>
<dbReference type="GO" id="GO:0005524">
    <property type="term" value="F:ATP binding"/>
    <property type="evidence" value="ECO:0007669"/>
    <property type="project" value="UniProtKB-KW"/>
</dbReference>
<sequence>MNKSSKPSFKWRRVLLKVSGEALAGDHSQNIDPKITMAIAREVAAVTRLGIEVTTMDSFILILFWFLFIFMIMATCMPSLESFVVFCLVGWSWTGAIQDYNKQLL</sequence>
<gene>
    <name evidence="6" type="ORF">glysoja_046961</name>
</gene>
<keyword evidence="5" id="KW-1133">Transmembrane helix</keyword>
<keyword evidence="2" id="KW-0547">Nucleotide-binding</keyword>
<accession>A0A0B2QD19</accession>
<dbReference type="AlphaFoldDB" id="A0A0B2QD19"/>
<evidence type="ECO:0000256" key="5">
    <source>
        <dbReference type="SAM" id="Phobius"/>
    </source>
</evidence>
<evidence type="ECO:0000256" key="2">
    <source>
        <dbReference type="ARBA" id="ARBA00022741"/>
    </source>
</evidence>
<dbReference type="PANTHER" id="PTHR42833">
    <property type="entry name" value="URIDYLATE KINASE"/>
    <property type="match status" value="1"/>
</dbReference>
<evidence type="ECO:0000256" key="3">
    <source>
        <dbReference type="ARBA" id="ARBA00022777"/>
    </source>
</evidence>
<keyword evidence="4" id="KW-0067">ATP-binding</keyword>
<dbReference type="EMBL" id="KN659290">
    <property type="protein sequence ID" value="KHN19175.1"/>
    <property type="molecule type" value="Genomic_DNA"/>
</dbReference>
<keyword evidence="1 6" id="KW-0808">Transferase</keyword>
<organism evidence="6">
    <name type="scientific">Glycine soja</name>
    <name type="common">Wild soybean</name>
    <dbReference type="NCBI Taxonomy" id="3848"/>
    <lineage>
        <taxon>Eukaryota</taxon>
        <taxon>Viridiplantae</taxon>
        <taxon>Streptophyta</taxon>
        <taxon>Embryophyta</taxon>
        <taxon>Tracheophyta</taxon>
        <taxon>Spermatophyta</taxon>
        <taxon>Magnoliopsida</taxon>
        <taxon>eudicotyledons</taxon>
        <taxon>Gunneridae</taxon>
        <taxon>Pentapetalae</taxon>
        <taxon>rosids</taxon>
        <taxon>fabids</taxon>
        <taxon>Fabales</taxon>
        <taxon>Fabaceae</taxon>
        <taxon>Papilionoideae</taxon>
        <taxon>50 kb inversion clade</taxon>
        <taxon>NPAAA clade</taxon>
        <taxon>indigoferoid/millettioid clade</taxon>
        <taxon>Phaseoleae</taxon>
        <taxon>Glycine</taxon>
        <taxon>Glycine subgen. Soja</taxon>
    </lineage>
</organism>
<keyword evidence="3 6" id="KW-0418">Kinase</keyword>
<dbReference type="GO" id="GO:0006225">
    <property type="term" value="P:UDP biosynthetic process"/>
    <property type="evidence" value="ECO:0007669"/>
    <property type="project" value="TreeGrafter"/>
</dbReference>
<proteinExistence type="predicted"/>
<evidence type="ECO:0000256" key="1">
    <source>
        <dbReference type="ARBA" id="ARBA00022679"/>
    </source>
</evidence>
<evidence type="ECO:0000313" key="6">
    <source>
        <dbReference type="EMBL" id="KHN19175.1"/>
    </source>
</evidence>
<dbReference type="EC" id="2.7.4.22" evidence="6"/>
<dbReference type="GO" id="GO:0033862">
    <property type="term" value="F:UMP kinase activity"/>
    <property type="evidence" value="ECO:0007669"/>
    <property type="project" value="UniProtKB-EC"/>
</dbReference>
<dbReference type="PANTHER" id="PTHR42833:SF4">
    <property type="entry name" value="URIDYLATE KINASE PUMPKIN, CHLOROPLASTIC"/>
    <property type="match status" value="1"/>
</dbReference>
<reference evidence="6" key="1">
    <citation type="submission" date="2014-07" db="EMBL/GenBank/DDBJ databases">
        <title>Identification of a novel salt tolerance gene in wild soybean by whole-genome sequencing.</title>
        <authorList>
            <person name="Lam H.-M."/>
            <person name="Qi X."/>
            <person name="Li M.-W."/>
            <person name="Liu X."/>
            <person name="Xie M."/>
            <person name="Ni M."/>
            <person name="Xu X."/>
        </authorList>
    </citation>
    <scope>NUCLEOTIDE SEQUENCE [LARGE SCALE GENOMIC DNA]</scope>
    <source>
        <tissue evidence="6">Root</tissue>
    </source>
</reference>
<dbReference type="Proteomes" id="UP000053555">
    <property type="component" value="Unassembled WGS sequence"/>
</dbReference>
<keyword evidence="5" id="KW-0472">Membrane</keyword>
<dbReference type="Gene3D" id="3.40.1160.10">
    <property type="entry name" value="Acetylglutamate kinase-like"/>
    <property type="match status" value="1"/>
</dbReference>
<dbReference type="SUPFAM" id="SSF53633">
    <property type="entry name" value="Carbamate kinase-like"/>
    <property type="match status" value="1"/>
</dbReference>
<evidence type="ECO:0000256" key="4">
    <source>
        <dbReference type="ARBA" id="ARBA00022840"/>
    </source>
</evidence>
<keyword evidence="5" id="KW-0812">Transmembrane</keyword>
<protein>
    <submittedName>
        <fullName evidence="6">Uridylate kinase</fullName>
        <ecNumber evidence="6">2.7.4.22</ecNumber>
    </submittedName>
</protein>